<evidence type="ECO:0000313" key="2">
    <source>
        <dbReference type="EMBL" id="KAG0324289.1"/>
    </source>
</evidence>
<protein>
    <submittedName>
        <fullName evidence="2">Uncharacterized protein</fullName>
    </submittedName>
</protein>
<feature type="compositionally biased region" description="Basic residues" evidence="1">
    <location>
        <begin position="208"/>
        <end position="217"/>
    </location>
</feature>
<feature type="compositionally biased region" description="Basic and acidic residues" evidence="1">
    <location>
        <begin position="1"/>
        <end position="15"/>
    </location>
</feature>
<dbReference type="Proteomes" id="UP000738325">
    <property type="component" value="Unassembled WGS sequence"/>
</dbReference>
<feature type="compositionally biased region" description="Basic and acidic residues" evidence="1">
    <location>
        <begin position="148"/>
        <end position="160"/>
    </location>
</feature>
<name>A0A9P6RN93_9FUNG</name>
<sequence length="267" mass="30074">MWERIRIHEDSRGDQRNVSSPVKSDSEYFMNLRTYWDSLIARGGEDARMARRARAFLRFTQRKSAHDQAQAYDEDDTDESDYEASVPSPFESKFQTTITLRSYWDSQIAKGGETARLARQAEAFLRCQPEVSLDSGRQGSAYDQAQVDGKDDIDRSDHDTSGVNSDAAGQDASGSPSLTHSDSRPGPSSQLGSSTPLAYRLNKNGRPIGRRGPRPPYRRYTDRQRQDLLNYRFDKQLSISEAAKLVGMTSSTAARLVKQYEENQDAN</sequence>
<evidence type="ECO:0000256" key="1">
    <source>
        <dbReference type="SAM" id="MobiDB-lite"/>
    </source>
</evidence>
<feature type="region of interest" description="Disordered" evidence="1">
    <location>
        <begin position="66"/>
        <end position="88"/>
    </location>
</feature>
<feature type="region of interest" description="Disordered" evidence="1">
    <location>
        <begin position="1"/>
        <end position="23"/>
    </location>
</feature>
<dbReference type="EMBL" id="JAAAIP010000155">
    <property type="protein sequence ID" value="KAG0324289.1"/>
    <property type="molecule type" value="Genomic_DNA"/>
</dbReference>
<evidence type="ECO:0000313" key="3">
    <source>
        <dbReference type="Proteomes" id="UP000738325"/>
    </source>
</evidence>
<feature type="compositionally biased region" description="Acidic residues" evidence="1">
    <location>
        <begin position="72"/>
        <end position="82"/>
    </location>
</feature>
<gene>
    <name evidence="2" type="ORF">BGZ99_001983</name>
</gene>
<dbReference type="GO" id="GO:0043565">
    <property type="term" value="F:sequence-specific DNA binding"/>
    <property type="evidence" value="ECO:0007669"/>
    <property type="project" value="InterPro"/>
</dbReference>
<organism evidence="2 3">
    <name type="scientific">Dissophora globulifera</name>
    <dbReference type="NCBI Taxonomy" id="979702"/>
    <lineage>
        <taxon>Eukaryota</taxon>
        <taxon>Fungi</taxon>
        <taxon>Fungi incertae sedis</taxon>
        <taxon>Mucoromycota</taxon>
        <taxon>Mortierellomycotina</taxon>
        <taxon>Mortierellomycetes</taxon>
        <taxon>Mortierellales</taxon>
        <taxon>Mortierellaceae</taxon>
        <taxon>Dissophora</taxon>
    </lineage>
</organism>
<accession>A0A9P6RN93</accession>
<feature type="compositionally biased region" description="Polar residues" evidence="1">
    <location>
        <begin position="172"/>
        <end position="196"/>
    </location>
</feature>
<comment type="caution">
    <text evidence="2">The sequence shown here is derived from an EMBL/GenBank/DDBJ whole genome shotgun (WGS) entry which is preliminary data.</text>
</comment>
<dbReference type="SUPFAM" id="SSF48295">
    <property type="entry name" value="TrpR-like"/>
    <property type="match status" value="1"/>
</dbReference>
<keyword evidence="3" id="KW-1185">Reference proteome</keyword>
<reference evidence="2" key="1">
    <citation type="journal article" date="2020" name="Fungal Divers.">
        <title>Resolving the Mortierellaceae phylogeny through synthesis of multi-gene phylogenetics and phylogenomics.</title>
        <authorList>
            <person name="Vandepol N."/>
            <person name="Liber J."/>
            <person name="Desiro A."/>
            <person name="Na H."/>
            <person name="Kennedy M."/>
            <person name="Barry K."/>
            <person name="Grigoriev I.V."/>
            <person name="Miller A.N."/>
            <person name="O'Donnell K."/>
            <person name="Stajich J.E."/>
            <person name="Bonito G."/>
        </authorList>
    </citation>
    <scope>NUCLEOTIDE SEQUENCE</scope>
    <source>
        <strain evidence="2">REB-010B</strain>
    </source>
</reference>
<dbReference type="InterPro" id="IPR010921">
    <property type="entry name" value="Trp_repressor/repl_initiator"/>
</dbReference>
<proteinExistence type="predicted"/>
<dbReference type="AlphaFoldDB" id="A0A9P6RN93"/>
<feature type="region of interest" description="Disordered" evidence="1">
    <location>
        <begin position="133"/>
        <end position="225"/>
    </location>
</feature>